<dbReference type="InterPro" id="IPR000182">
    <property type="entry name" value="GNAT_dom"/>
</dbReference>
<feature type="domain" description="N-acetyltransferase" evidence="1">
    <location>
        <begin position="102"/>
        <end position="243"/>
    </location>
</feature>
<dbReference type="Pfam" id="PF13302">
    <property type="entry name" value="Acetyltransf_3"/>
    <property type="match status" value="1"/>
</dbReference>
<dbReference type="PANTHER" id="PTHR43328:SF1">
    <property type="entry name" value="N-ACETYLTRANSFERASE DOMAIN-CONTAINING PROTEIN"/>
    <property type="match status" value="1"/>
</dbReference>
<dbReference type="PROSITE" id="PS51186">
    <property type="entry name" value="GNAT"/>
    <property type="match status" value="1"/>
</dbReference>
<keyword evidence="3" id="KW-1185">Reference proteome</keyword>
<organism evidence="2 3">
    <name type="scientific">Crucibulum laeve</name>
    <dbReference type="NCBI Taxonomy" id="68775"/>
    <lineage>
        <taxon>Eukaryota</taxon>
        <taxon>Fungi</taxon>
        <taxon>Dikarya</taxon>
        <taxon>Basidiomycota</taxon>
        <taxon>Agaricomycotina</taxon>
        <taxon>Agaricomycetes</taxon>
        <taxon>Agaricomycetidae</taxon>
        <taxon>Agaricales</taxon>
        <taxon>Agaricineae</taxon>
        <taxon>Nidulariaceae</taxon>
        <taxon>Crucibulum</taxon>
    </lineage>
</organism>
<dbReference type="GO" id="GO:0016747">
    <property type="term" value="F:acyltransferase activity, transferring groups other than amino-acyl groups"/>
    <property type="evidence" value="ECO:0007669"/>
    <property type="project" value="InterPro"/>
</dbReference>
<dbReference type="AlphaFoldDB" id="A0A5C3M9M3"/>
<gene>
    <name evidence="2" type="ORF">BDQ12DRAFT_696498</name>
</gene>
<evidence type="ECO:0000313" key="2">
    <source>
        <dbReference type="EMBL" id="TFK41960.1"/>
    </source>
</evidence>
<sequence length="244" mass="27647">MLNPQIHPLEINPLTGEPFLRLRNRPNIIITPPRWSDTPHILPILNDERVHVWLRGPPVPFLFEHAETMLQKGIPPCEAVLFELHEARDEKELKTVGASPVRFIRELKADGTDELLGDLRIGRSPNGELISVETVDWEGKQAKEEANNALGVGDPDIVWCIADFLSPAHHRKGIMTDAIHTLLHAWAIPRMNVHRIITSALVGNQGSLKVFEKNGFVRTKTLEDHCEVKGKMRSFWVLEWNADT</sequence>
<evidence type="ECO:0000259" key="1">
    <source>
        <dbReference type="PROSITE" id="PS51186"/>
    </source>
</evidence>
<dbReference type="OrthoDB" id="630895at2759"/>
<dbReference type="PANTHER" id="PTHR43328">
    <property type="entry name" value="ACETYLTRANSFERASE-RELATED"/>
    <property type="match status" value="1"/>
</dbReference>
<reference evidence="2 3" key="1">
    <citation type="journal article" date="2019" name="Nat. Ecol. Evol.">
        <title>Megaphylogeny resolves global patterns of mushroom evolution.</title>
        <authorList>
            <person name="Varga T."/>
            <person name="Krizsan K."/>
            <person name="Foldi C."/>
            <person name="Dima B."/>
            <person name="Sanchez-Garcia M."/>
            <person name="Sanchez-Ramirez S."/>
            <person name="Szollosi G.J."/>
            <person name="Szarkandi J.G."/>
            <person name="Papp V."/>
            <person name="Albert L."/>
            <person name="Andreopoulos W."/>
            <person name="Angelini C."/>
            <person name="Antonin V."/>
            <person name="Barry K.W."/>
            <person name="Bougher N.L."/>
            <person name="Buchanan P."/>
            <person name="Buyck B."/>
            <person name="Bense V."/>
            <person name="Catcheside P."/>
            <person name="Chovatia M."/>
            <person name="Cooper J."/>
            <person name="Damon W."/>
            <person name="Desjardin D."/>
            <person name="Finy P."/>
            <person name="Geml J."/>
            <person name="Haridas S."/>
            <person name="Hughes K."/>
            <person name="Justo A."/>
            <person name="Karasinski D."/>
            <person name="Kautmanova I."/>
            <person name="Kiss B."/>
            <person name="Kocsube S."/>
            <person name="Kotiranta H."/>
            <person name="LaButti K.M."/>
            <person name="Lechner B.E."/>
            <person name="Liimatainen K."/>
            <person name="Lipzen A."/>
            <person name="Lukacs Z."/>
            <person name="Mihaltcheva S."/>
            <person name="Morgado L.N."/>
            <person name="Niskanen T."/>
            <person name="Noordeloos M.E."/>
            <person name="Ohm R.A."/>
            <person name="Ortiz-Santana B."/>
            <person name="Ovrebo C."/>
            <person name="Racz N."/>
            <person name="Riley R."/>
            <person name="Savchenko A."/>
            <person name="Shiryaev A."/>
            <person name="Soop K."/>
            <person name="Spirin V."/>
            <person name="Szebenyi C."/>
            <person name="Tomsovsky M."/>
            <person name="Tulloss R.E."/>
            <person name="Uehling J."/>
            <person name="Grigoriev I.V."/>
            <person name="Vagvolgyi C."/>
            <person name="Papp T."/>
            <person name="Martin F.M."/>
            <person name="Miettinen O."/>
            <person name="Hibbett D.S."/>
            <person name="Nagy L.G."/>
        </authorList>
    </citation>
    <scope>NUCLEOTIDE SEQUENCE [LARGE SCALE GENOMIC DNA]</scope>
    <source>
        <strain evidence="2 3">CBS 166.37</strain>
    </source>
</reference>
<name>A0A5C3M9M3_9AGAR</name>
<dbReference type="STRING" id="68775.A0A5C3M9M3"/>
<accession>A0A5C3M9M3</accession>
<dbReference type="Gene3D" id="3.40.630.30">
    <property type="match status" value="1"/>
</dbReference>
<dbReference type="Proteomes" id="UP000308652">
    <property type="component" value="Unassembled WGS sequence"/>
</dbReference>
<dbReference type="InterPro" id="IPR016181">
    <property type="entry name" value="Acyl_CoA_acyltransferase"/>
</dbReference>
<protein>
    <recommendedName>
        <fullName evidence="1">N-acetyltransferase domain-containing protein</fullName>
    </recommendedName>
</protein>
<dbReference type="EMBL" id="ML213593">
    <property type="protein sequence ID" value="TFK41960.1"/>
    <property type="molecule type" value="Genomic_DNA"/>
</dbReference>
<dbReference type="SUPFAM" id="SSF55729">
    <property type="entry name" value="Acyl-CoA N-acyltransferases (Nat)"/>
    <property type="match status" value="1"/>
</dbReference>
<evidence type="ECO:0000313" key="3">
    <source>
        <dbReference type="Proteomes" id="UP000308652"/>
    </source>
</evidence>
<proteinExistence type="predicted"/>